<reference evidence="1" key="1">
    <citation type="submission" date="2018-02" db="EMBL/GenBank/DDBJ databases">
        <authorList>
            <person name="Silar P."/>
        </authorList>
    </citation>
    <scope>NUCLEOTIDE SEQUENCE [LARGE SCALE GENOMIC DNA]</scope>
    <source>
        <strain evidence="1">T</strain>
    </source>
</reference>
<evidence type="ECO:0000313" key="1">
    <source>
        <dbReference type="EMBL" id="VBB83763.1"/>
    </source>
</evidence>
<protein>
    <submittedName>
        <fullName evidence="1">Uncharacterized protein</fullName>
    </submittedName>
</protein>
<dbReference type="EMBL" id="LR026969">
    <property type="protein sequence ID" value="VBB83763.1"/>
    <property type="molecule type" value="Genomic_DNA"/>
</dbReference>
<accession>A0ABY6SG55</accession>
<organism evidence="1 2">
    <name type="scientific">Podospora comata</name>
    <dbReference type="NCBI Taxonomy" id="48703"/>
    <lineage>
        <taxon>Eukaryota</taxon>
        <taxon>Fungi</taxon>
        <taxon>Dikarya</taxon>
        <taxon>Ascomycota</taxon>
        <taxon>Pezizomycotina</taxon>
        <taxon>Sordariomycetes</taxon>
        <taxon>Sordariomycetidae</taxon>
        <taxon>Sordariales</taxon>
        <taxon>Podosporaceae</taxon>
        <taxon>Podospora</taxon>
    </lineage>
</organism>
<dbReference type="Proteomes" id="UP000280685">
    <property type="component" value="Chromosome 6"/>
</dbReference>
<name>A0ABY6SG55_PODCO</name>
<gene>
    <name evidence="1" type="ORF">PODCO_605290</name>
</gene>
<evidence type="ECO:0000313" key="2">
    <source>
        <dbReference type="Proteomes" id="UP000280685"/>
    </source>
</evidence>
<proteinExistence type="predicted"/>
<keyword evidence="2" id="KW-1185">Reference proteome</keyword>
<sequence>MFVIPLTAQSLAVVGAC</sequence>